<dbReference type="InterPro" id="IPR017907">
    <property type="entry name" value="Znf_RING_CS"/>
</dbReference>
<keyword evidence="5" id="KW-0175">Coiled coil</keyword>
<dbReference type="Ensembl" id="ENSPNYT00000025905.1">
    <property type="protein sequence ID" value="ENSPNYP00000025286.1"/>
    <property type="gene ID" value="ENSPNYG00000019076.1"/>
</dbReference>
<evidence type="ECO:0000256" key="5">
    <source>
        <dbReference type="SAM" id="Coils"/>
    </source>
</evidence>
<evidence type="ECO:0000256" key="3">
    <source>
        <dbReference type="ARBA" id="ARBA00022833"/>
    </source>
</evidence>
<keyword evidence="2 4" id="KW-0863">Zinc-finger</keyword>
<dbReference type="STRING" id="303518.ENSPNYP00000025286"/>
<dbReference type="SMART" id="SM00184">
    <property type="entry name" value="RING"/>
    <property type="match status" value="1"/>
</dbReference>
<dbReference type="PROSITE" id="PS50089">
    <property type="entry name" value="ZF_RING_2"/>
    <property type="match status" value="1"/>
</dbReference>
<proteinExistence type="predicted"/>
<dbReference type="PANTHER" id="PTHR24103">
    <property type="entry name" value="E3 UBIQUITIN-PROTEIN LIGASE TRIM"/>
    <property type="match status" value="1"/>
</dbReference>
<reference evidence="7" key="1">
    <citation type="submission" date="2023-09" db="UniProtKB">
        <authorList>
            <consortium name="Ensembl"/>
        </authorList>
    </citation>
    <scope>IDENTIFICATION</scope>
</reference>
<dbReference type="Pfam" id="PF13445">
    <property type="entry name" value="zf-RING_UBOX"/>
    <property type="match status" value="1"/>
</dbReference>
<dbReference type="GeneTree" id="ENSGT00970000193381"/>
<dbReference type="GO" id="GO:0008270">
    <property type="term" value="F:zinc ion binding"/>
    <property type="evidence" value="ECO:0007669"/>
    <property type="project" value="UniProtKB-KW"/>
</dbReference>
<dbReference type="Gene3D" id="3.30.40.10">
    <property type="entry name" value="Zinc/RING finger domain, C3HC4 (zinc finger)"/>
    <property type="match status" value="1"/>
</dbReference>
<organism evidence="7">
    <name type="scientific">Pundamilia nyererei</name>
    <dbReference type="NCBI Taxonomy" id="303518"/>
    <lineage>
        <taxon>Eukaryota</taxon>
        <taxon>Metazoa</taxon>
        <taxon>Chordata</taxon>
        <taxon>Craniata</taxon>
        <taxon>Vertebrata</taxon>
        <taxon>Euteleostomi</taxon>
        <taxon>Actinopterygii</taxon>
        <taxon>Neopterygii</taxon>
        <taxon>Teleostei</taxon>
        <taxon>Neoteleostei</taxon>
        <taxon>Acanthomorphata</taxon>
        <taxon>Ovalentaria</taxon>
        <taxon>Cichlomorphae</taxon>
        <taxon>Cichliformes</taxon>
        <taxon>Cichlidae</taxon>
        <taxon>African cichlids</taxon>
        <taxon>Pseudocrenilabrinae</taxon>
        <taxon>Haplochromini</taxon>
        <taxon>Pundamilia</taxon>
    </lineage>
</organism>
<dbReference type="InterPro" id="IPR027370">
    <property type="entry name" value="Znf-RING_euk"/>
</dbReference>
<name>A0A3B4GVJ5_9CICH</name>
<evidence type="ECO:0000259" key="6">
    <source>
        <dbReference type="PROSITE" id="PS50089"/>
    </source>
</evidence>
<dbReference type="InterPro" id="IPR050143">
    <property type="entry name" value="TRIM/RBCC"/>
</dbReference>
<feature type="domain" description="RING-type" evidence="6">
    <location>
        <begin position="17"/>
        <end position="57"/>
    </location>
</feature>
<dbReference type="InterPro" id="IPR013083">
    <property type="entry name" value="Znf_RING/FYVE/PHD"/>
</dbReference>
<dbReference type="InterPro" id="IPR001841">
    <property type="entry name" value="Znf_RING"/>
</dbReference>
<protein>
    <recommendedName>
        <fullName evidence="6">RING-type domain-containing protein</fullName>
    </recommendedName>
</protein>
<evidence type="ECO:0000256" key="1">
    <source>
        <dbReference type="ARBA" id="ARBA00022723"/>
    </source>
</evidence>
<keyword evidence="3" id="KW-0862">Zinc</keyword>
<dbReference type="AlphaFoldDB" id="A0A3B4GVJ5"/>
<sequence>RALSPLPVSESEEDLCCPICRDIFRDPVLLSCSHSFCKDCLRRWWREKPTQECPMCQKRSSRVDPPVSLVLKNLCESFVERRDQRASEDLCSLHSDNEQTKHSDHTFKPIDKAAQQHKNDLQETVETLKQKLKVCEEVQVNFDQTAEHIKARVSRCGRLVWMKASGGLERRMKAAFC</sequence>
<evidence type="ECO:0000256" key="2">
    <source>
        <dbReference type="ARBA" id="ARBA00022771"/>
    </source>
</evidence>
<evidence type="ECO:0000256" key="4">
    <source>
        <dbReference type="PROSITE-ProRule" id="PRU00175"/>
    </source>
</evidence>
<accession>A0A3B4GVJ5</accession>
<dbReference type="SUPFAM" id="SSF57850">
    <property type="entry name" value="RING/U-box"/>
    <property type="match status" value="1"/>
</dbReference>
<evidence type="ECO:0000313" key="7">
    <source>
        <dbReference type="Ensembl" id="ENSPNYP00000025286.1"/>
    </source>
</evidence>
<feature type="coiled-coil region" evidence="5">
    <location>
        <begin position="111"/>
        <end position="138"/>
    </location>
</feature>
<keyword evidence="1" id="KW-0479">Metal-binding</keyword>
<dbReference type="PROSITE" id="PS00518">
    <property type="entry name" value="ZF_RING_1"/>
    <property type="match status" value="1"/>
</dbReference>